<accession>A0A0D8Y8H6</accession>
<protein>
    <recommendedName>
        <fullName evidence="1">Homologous-pairing protein 2 winged helix domain-containing protein</fullName>
    </recommendedName>
</protein>
<evidence type="ECO:0000313" key="3">
    <source>
        <dbReference type="Proteomes" id="UP000053766"/>
    </source>
</evidence>
<sequence>MSKSDLEEKAVTKITEYMIEQNRPYSAIDVHTNLRQEFGKAV</sequence>
<reference evidence="2 3" key="1">
    <citation type="submission" date="2013-11" db="EMBL/GenBank/DDBJ databases">
        <title>Draft genome of the bovine lungworm Dictyocaulus viviparus.</title>
        <authorList>
            <person name="Mitreva M."/>
        </authorList>
    </citation>
    <scope>NUCLEOTIDE SEQUENCE [LARGE SCALE GENOMIC DNA]</scope>
    <source>
        <strain evidence="2 3">HannoverDv2000</strain>
    </source>
</reference>
<gene>
    <name evidence="2" type="ORF">DICVIV_01353</name>
</gene>
<keyword evidence="3" id="KW-1185">Reference proteome</keyword>
<dbReference type="EMBL" id="KN716164">
    <property type="protein sequence ID" value="KJH52507.1"/>
    <property type="molecule type" value="Genomic_DNA"/>
</dbReference>
<feature type="domain" description="Homologous-pairing protein 2 winged helix" evidence="1">
    <location>
        <begin position="11"/>
        <end position="42"/>
    </location>
</feature>
<name>A0A0D8Y8H6_DICVI</name>
<organism evidence="2 3">
    <name type="scientific">Dictyocaulus viviparus</name>
    <name type="common">Bovine lungworm</name>
    <dbReference type="NCBI Taxonomy" id="29172"/>
    <lineage>
        <taxon>Eukaryota</taxon>
        <taxon>Metazoa</taxon>
        <taxon>Ecdysozoa</taxon>
        <taxon>Nematoda</taxon>
        <taxon>Chromadorea</taxon>
        <taxon>Rhabditida</taxon>
        <taxon>Rhabditina</taxon>
        <taxon>Rhabditomorpha</taxon>
        <taxon>Strongyloidea</taxon>
        <taxon>Metastrongylidae</taxon>
        <taxon>Dictyocaulus</taxon>
    </lineage>
</organism>
<dbReference type="Proteomes" id="UP000053766">
    <property type="component" value="Unassembled WGS sequence"/>
</dbReference>
<dbReference type="InterPro" id="IPR036388">
    <property type="entry name" value="WH-like_DNA-bd_sf"/>
</dbReference>
<evidence type="ECO:0000313" key="2">
    <source>
        <dbReference type="EMBL" id="KJH52507.1"/>
    </source>
</evidence>
<dbReference type="InterPro" id="IPR010776">
    <property type="entry name" value="Hop2_WH_dom"/>
</dbReference>
<dbReference type="Gene3D" id="1.10.10.10">
    <property type="entry name" value="Winged helix-like DNA-binding domain superfamily/Winged helix DNA-binding domain"/>
    <property type="match status" value="1"/>
</dbReference>
<dbReference type="AlphaFoldDB" id="A0A0D8Y8H6"/>
<dbReference type="STRING" id="29172.A0A0D8Y8H6"/>
<proteinExistence type="predicted"/>
<dbReference type="OrthoDB" id="272266at2759"/>
<evidence type="ECO:0000259" key="1">
    <source>
        <dbReference type="Pfam" id="PF07106"/>
    </source>
</evidence>
<dbReference type="Pfam" id="PF07106">
    <property type="entry name" value="WHD_TBPIP"/>
    <property type="match status" value="1"/>
</dbReference>
<reference evidence="3" key="2">
    <citation type="journal article" date="2016" name="Sci. Rep.">
        <title>Dictyocaulus viviparus genome, variome and transcriptome elucidate lungworm biology and support future intervention.</title>
        <authorList>
            <person name="McNulty S.N."/>
            <person name="Strube C."/>
            <person name="Rosa B.A."/>
            <person name="Martin J.C."/>
            <person name="Tyagi R."/>
            <person name="Choi Y.J."/>
            <person name="Wang Q."/>
            <person name="Hallsworth Pepin K."/>
            <person name="Zhang X."/>
            <person name="Ozersky P."/>
            <person name="Wilson R.K."/>
            <person name="Sternberg P.W."/>
            <person name="Gasser R.B."/>
            <person name="Mitreva M."/>
        </authorList>
    </citation>
    <scope>NUCLEOTIDE SEQUENCE [LARGE SCALE GENOMIC DNA]</scope>
    <source>
        <strain evidence="3">HannoverDv2000</strain>
    </source>
</reference>